<dbReference type="AlphaFoldDB" id="A0A5B1CB41"/>
<gene>
    <name evidence="2" type="ORF">LF1_53510</name>
</gene>
<comment type="caution">
    <text evidence="2">The sequence shown here is derived from an EMBL/GenBank/DDBJ whole genome shotgun (WGS) entry which is preliminary data.</text>
</comment>
<keyword evidence="3" id="KW-1185">Reference proteome</keyword>
<evidence type="ECO:0000313" key="3">
    <source>
        <dbReference type="Proteomes" id="UP000322699"/>
    </source>
</evidence>
<accession>A0A5B1CB41</accession>
<feature type="signal peptide" evidence="1">
    <location>
        <begin position="1"/>
        <end position="25"/>
    </location>
</feature>
<name>A0A5B1CB41_9BACT</name>
<dbReference type="RefSeq" id="WP_068267708.1">
    <property type="nucleotide sequence ID" value="NZ_LWSK01000246.1"/>
</dbReference>
<dbReference type="EMBL" id="VRLW01000002">
    <property type="protein sequence ID" value="KAA1257502.1"/>
    <property type="molecule type" value="Genomic_DNA"/>
</dbReference>
<evidence type="ECO:0000313" key="2">
    <source>
        <dbReference type="EMBL" id="KAA1257502.1"/>
    </source>
</evidence>
<keyword evidence="1" id="KW-0732">Signal</keyword>
<feature type="chain" id="PRO_5022725829" evidence="1">
    <location>
        <begin position="26"/>
        <end position="222"/>
    </location>
</feature>
<dbReference type="Proteomes" id="UP000322699">
    <property type="component" value="Unassembled WGS sequence"/>
</dbReference>
<evidence type="ECO:0000256" key="1">
    <source>
        <dbReference type="SAM" id="SignalP"/>
    </source>
</evidence>
<proteinExistence type="predicted"/>
<sequence length="222" mass="25333" precursor="true">MIRPKLQYRLASLLLLVSSASVAFAFLQPKPRHQLHLLRSADFTCADIARAVNYYVDLGERETLREFHDLARQNDDIGRPNVNERIGWLCRILYVPKNKPLRGPMLGGLMLPYESMPLGDWPMYPVAKSGGTYCVLSEGYSLAGHAEPIPNYLTYCGLHGSFRAGHVPVPDRKVAMQEVDLIRLSKRWTKITWIKTGLNSSYTISEPWTWDRIIDQAYLIQD</sequence>
<protein>
    <submittedName>
        <fullName evidence="2">Uncharacterized protein</fullName>
    </submittedName>
</protein>
<reference evidence="2 3" key="1">
    <citation type="submission" date="2019-08" db="EMBL/GenBank/DDBJ databases">
        <title>Deep-cultivation of Planctomycetes and their phenomic and genomic characterization uncovers novel biology.</title>
        <authorList>
            <person name="Wiegand S."/>
            <person name="Jogler M."/>
            <person name="Boedeker C."/>
            <person name="Pinto D."/>
            <person name="Vollmers J."/>
            <person name="Rivas-Marin E."/>
            <person name="Kohn T."/>
            <person name="Peeters S.H."/>
            <person name="Heuer A."/>
            <person name="Rast P."/>
            <person name="Oberbeckmann S."/>
            <person name="Bunk B."/>
            <person name="Jeske O."/>
            <person name="Meyerdierks A."/>
            <person name="Storesund J.E."/>
            <person name="Kallscheuer N."/>
            <person name="Luecker S."/>
            <person name="Lage O.M."/>
            <person name="Pohl T."/>
            <person name="Merkel B.J."/>
            <person name="Hornburger P."/>
            <person name="Mueller R.-W."/>
            <person name="Bruemmer F."/>
            <person name="Labrenz M."/>
            <person name="Spormann A.M."/>
            <person name="Op Den Camp H."/>
            <person name="Overmann J."/>
            <person name="Amann R."/>
            <person name="Jetten M.S.M."/>
            <person name="Mascher T."/>
            <person name="Medema M.H."/>
            <person name="Devos D.P."/>
            <person name="Kaster A.-K."/>
            <person name="Ovreas L."/>
            <person name="Rohde M."/>
            <person name="Galperin M.Y."/>
            <person name="Jogler C."/>
        </authorList>
    </citation>
    <scope>NUCLEOTIDE SEQUENCE [LARGE SCALE GENOMIC DNA]</scope>
    <source>
        <strain evidence="2 3">LF1</strain>
    </source>
</reference>
<organism evidence="2 3">
    <name type="scientific">Rubripirellula obstinata</name>
    <dbReference type="NCBI Taxonomy" id="406547"/>
    <lineage>
        <taxon>Bacteria</taxon>
        <taxon>Pseudomonadati</taxon>
        <taxon>Planctomycetota</taxon>
        <taxon>Planctomycetia</taxon>
        <taxon>Pirellulales</taxon>
        <taxon>Pirellulaceae</taxon>
        <taxon>Rubripirellula</taxon>
    </lineage>
</organism>